<keyword evidence="2" id="KW-0472">Membrane</keyword>
<evidence type="ECO:0000256" key="2">
    <source>
        <dbReference type="SAM" id="Phobius"/>
    </source>
</evidence>
<dbReference type="VEuPathDB" id="FungiDB:BD410DRAFT_212442"/>
<keyword evidence="2" id="KW-1133">Transmembrane helix</keyword>
<protein>
    <submittedName>
        <fullName evidence="3">Uncharacterized protein</fullName>
    </submittedName>
</protein>
<dbReference type="AlphaFoldDB" id="A0A4Y7Q4S9"/>
<feature type="region of interest" description="Disordered" evidence="1">
    <location>
        <begin position="21"/>
        <end position="41"/>
    </location>
</feature>
<gene>
    <name evidence="3" type="ORF">BD410DRAFT_212442</name>
</gene>
<keyword evidence="4" id="KW-1185">Reference proteome</keyword>
<feature type="region of interest" description="Disordered" evidence="1">
    <location>
        <begin position="74"/>
        <end position="118"/>
    </location>
</feature>
<evidence type="ECO:0000313" key="4">
    <source>
        <dbReference type="Proteomes" id="UP000294933"/>
    </source>
</evidence>
<accession>A0A4Y7Q4S9</accession>
<keyword evidence="2" id="KW-0812">Transmembrane</keyword>
<dbReference type="Proteomes" id="UP000294933">
    <property type="component" value="Unassembled WGS sequence"/>
</dbReference>
<reference evidence="3 4" key="1">
    <citation type="submission" date="2018-06" db="EMBL/GenBank/DDBJ databases">
        <title>A transcriptomic atlas of mushroom development highlights an independent origin of complex multicellularity.</title>
        <authorList>
            <consortium name="DOE Joint Genome Institute"/>
            <person name="Krizsan K."/>
            <person name="Almasi E."/>
            <person name="Merenyi Z."/>
            <person name="Sahu N."/>
            <person name="Viragh M."/>
            <person name="Koszo T."/>
            <person name="Mondo S."/>
            <person name="Kiss B."/>
            <person name="Balint B."/>
            <person name="Kues U."/>
            <person name="Barry K."/>
            <person name="Hegedus J.C."/>
            <person name="Henrissat B."/>
            <person name="Johnson J."/>
            <person name="Lipzen A."/>
            <person name="Ohm R."/>
            <person name="Nagy I."/>
            <person name="Pangilinan J."/>
            <person name="Yan J."/>
            <person name="Xiong Y."/>
            <person name="Grigoriev I.V."/>
            <person name="Hibbett D.S."/>
            <person name="Nagy L.G."/>
        </authorList>
    </citation>
    <scope>NUCLEOTIDE SEQUENCE [LARGE SCALE GENOMIC DNA]</scope>
    <source>
        <strain evidence="3 4">SZMC22713</strain>
    </source>
</reference>
<evidence type="ECO:0000313" key="3">
    <source>
        <dbReference type="EMBL" id="TDL22663.1"/>
    </source>
</evidence>
<evidence type="ECO:0000256" key="1">
    <source>
        <dbReference type="SAM" id="MobiDB-lite"/>
    </source>
</evidence>
<sequence length="118" mass="12820">MYGTGSMRRTYDAMSTAAYELVPSGDTPTVDERKLQPKTHSTRRRNVLLLVAFCLISFVSFKAGQSWKLDDWLKTSPSVSTGEPEGPGESQVVPPPSPSTEKPEEEGVDNMSGKLSVG</sequence>
<name>A0A4Y7Q4S9_9AGAM</name>
<organism evidence="3 4">
    <name type="scientific">Rickenella mellea</name>
    <dbReference type="NCBI Taxonomy" id="50990"/>
    <lineage>
        <taxon>Eukaryota</taxon>
        <taxon>Fungi</taxon>
        <taxon>Dikarya</taxon>
        <taxon>Basidiomycota</taxon>
        <taxon>Agaricomycotina</taxon>
        <taxon>Agaricomycetes</taxon>
        <taxon>Hymenochaetales</taxon>
        <taxon>Rickenellaceae</taxon>
        <taxon>Rickenella</taxon>
    </lineage>
</organism>
<dbReference type="EMBL" id="ML170174">
    <property type="protein sequence ID" value="TDL22663.1"/>
    <property type="molecule type" value="Genomic_DNA"/>
</dbReference>
<feature type="transmembrane region" description="Helical" evidence="2">
    <location>
        <begin position="47"/>
        <end position="64"/>
    </location>
</feature>
<proteinExistence type="predicted"/>